<proteinExistence type="predicted"/>
<sequence>MPTTRVLLTDSDFQEALDRELSIRVFEDDHLVSSGGTIIRFDDQIVAIQSSVSDLQYHSRSTCEFFEIRS</sequence>
<dbReference type="Proteomes" id="UP001240171">
    <property type="component" value="Unassembled WGS sequence"/>
</dbReference>
<protein>
    <submittedName>
        <fullName evidence="1">Uncharacterized protein</fullName>
    </submittedName>
</protein>
<comment type="caution">
    <text evidence="1">The sequence shown here is derived from an EMBL/GenBank/DDBJ whole genome shotgun (WGS) entry which is preliminary data.</text>
</comment>
<reference evidence="1 2" key="1">
    <citation type="submission" date="2023-07" db="EMBL/GenBank/DDBJ databases">
        <title>Paenibacillus sp. JX-17 nov. isolated from soil.</title>
        <authorList>
            <person name="Wan Y."/>
            <person name="Liu B."/>
        </authorList>
    </citation>
    <scope>NUCLEOTIDE SEQUENCE [LARGE SCALE GENOMIC DNA]</scope>
    <source>
        <strain evidence="1 2">JX-17</strain>
    </source>
</reference>
<dbReference type="EMBL" id="JAUQTB010000006">
    <property type="protein sequence ID" value="MDO7907124.1"/>
    <property type="molecule type" value="Genomic_DNA"/>
</dbReference>
<gene>
    <name evidence="1" type="ORF">Q5741_11955</name>
</gene>
<dbReference type="RefSeq" id="WP_305024331.1">
    <property type="nucleotide sequence ID" value="NZ_JAUQTB010000006.1"/>
</dbReference>
<accession>A0ABT9CCY7</accession>
<name>A0ABT9CCY7_9BACL</name>
<keyword evidence="2" id="KW-1185">Reference proteome</keyword>
<evidence type="ECO:0000313" key="2">
    <source>
        <dbReference type="Proteomes" id="UP001240171"/>
    </source>
</evidence>
<organism evidence="1 2">
    <name type="scientific">Paenibacillus lacisoli</name>
    <dbReference type="NCBI Taxonomy" id="3064525"/>
    <lineage>
        <taxon>Bacteria</taxon>
        <taxon>Bacillati</taxon>
        <taxon>Bacillota</taxon>
        <taxon>Bacilli</taxon>
        <taxon>Bacillales</taxon>
        <taxon>Paenibacillaceae</taxon>
        <taxon>Paenibacillus</taxon>
    </lineage>
</organism>
<evidence type="ECO:0000313" key="1">
    <source>
        <dbReference type="EMBL" id="MDO7907124.1"/>
    </source>
</evidence>